<keyword evidence="9" id="KW-1185">Reference proteome</keyword>
<sequence length="415" mass="45856">MADPITDLTGNDRFSVVIVGGGAAGITIAAQLRRERTNLSIAIIEPSTTHAYQPGWTLVGAGVMTLPETLRQEGGLIPRNVTWLRDSVESFQPEANTVMLKSGRVVEYRRLVVCPGLQLDWDKIEGLPETLGRNGVTSNYSRETAAYTWECIRHLDGGKAIFTQPPMPIKCAGAPQKIVYLACDHWRREGSLHRTDVDFSMAGNALFGVSYYVPSLQRQIDYYGVNLHKQENLIKVDGEKREATFQIVGTDQTVVRPFDMLHVVPPQSAPDFVKKSPLANEAGWLDVDPTVLRHKTYDNIFGAGDVLGTTNAKTAAAAREQAPVVVENLLASLDGRPQTGSYDGYGACPLTVSYGKVVLAEFLYGGKVAPSFPYDQRKPSRFAWFLKTEVFPKLYWYGMLKGYNIKVKHTPKETG</sequence>
<proteinExistence type="predicted"/>
<dbReference type="GO" id="GO:0071949">
    <property type="term" value="F:FAD binding"/>
    <property type="evidence" value="ECO:0007669"/>
    <property type="project" value="TreeGrafter"/>
</dbReference>
<organism evidence="8 9">
    <name type="scientific">Gluconobacter kanchanaburiensis NBRC 103587</name>
    <dbReference type="NCBI Taxonomy" id="1307948"/>
    <lineage>
        <taxon>Bacteria</taxon>
        <taxon>Pseudomonadati</taxon>
        <taxon>Pseudomonadota</taxon>
        <taxon>Alphaproteobacteria</taxon>
        <taxon>Acetobacterales</taxon>
        <taxon>Acetobacteraceae</taxon>
        <taxon>Gluconobacter</taxon>
    </lineage>
</organism>
<dbReference type="InterPro" id="IPR023753">
    <property type="entry name" value="FAD/NAD-binding_dom"/>
</dbReference>
<dbReference type="InterPro" id="IPR015904">
    <property type="entry name" value="Sulphide_quinone_reductase"/>
</dbReference>
<dbReference type="GO" id="GO:0048038">
    <property type="term" value="F:quinone binding"/>
    <property type="evidence" value="ECO:0007669"/>
    <property type="project" value="UniProtKB-KW"/>
</dbReference>
<dbReference type="EMBL" id="BJVA01000003">
    <property type="protein sequence ID" value="GEK95635.1"/>
    <property type="molecule type" value="Genomic_DNA"/>
</dbReference>
<gene>
    <name evidence="8" type="ORF">GKA01_08320</name>
</gene>
<accession>A0A511B5A9</accession>
<evidence type="ECO:0000256" key="3">
    <source>
        <dbReference type="ARBA" id="ARBA00022719"/>
    </source>
</evidence>
<feature type="domain" description="FAD/NAD(P)-binding" evidence="7">
    <location>
        <begin position="15"/>
        <end position="127"/>
    </location>
</feature>
<dbReference type="SUPFAM" id="SSF51905">
    <property type="entry name" value="FAD/NAD(P)-binding domain"/>
    <property type="match status" value="1"/>
</dbReference>
<name>A0A511B5A9_9PROT</name>
<dbReference type="Gene3D" id="3.50.50.60">
    <property type="entry name" value="FAD/NAD(P)-binding domain"/>
    <property type="match status" value="2"/>
</dbReference>
<evidence type="ECO:0000256" key="6">
    <source>
        <dbReference type="ARBA" id="ARBA00023002"/>
    </source>
</evidence>
<dbReference type="PANTHER" id="PTHR10632:SF2">
    <property type="entry name" value="SULFIDE:QUINONE OXIDOREDUCTASE, MITOCHONDRIAL"/>
    <property type="match status" value="1"/>
</dbReference>
<keyword evidence="2" id="KW-0285">Flavoprotein</keyword>
<evidence type="ECO:0000256" key="1">
    <source>
        <dbReference type="ARBA" id="ARBA00001974"/>
    </source>
</evidence>
<comment type="cofactor">
    <cofactor evidence="1">
        <name>FAD</name>
        <dbReference type="ChEBI" id="CHEBI:57692"/>
    </cofactor>
</comment>
<evidence type="ECO:0000313" key="8">
    <source>
        <dbReference type="EMBL" id="GEK95635.1"/>
    </source>
</evidence>
<dbReference type="InterPro" id="IPR036188">
    <property type="entry name" value="FAD/NAD-bd_sf"/>
</dbReference>
<dbReference type="GO" id="GO:0070224">
    <property type="term" value="F:sulfide:quinone oxidoreductase activity"/>
    <property type="evidence" value="ECO:0007669"/>
    <property type="project" value="TreeGrafter"/>
</dbReference>
<evidence type="ECO:0000313" key="9">
    <source>
        <dbReference type="Proteomes" id="UP000321079"/>
    </source>
</evidence>
<dbReference type="AlphaFoldDB" id="A0A511B5A9"/>
<comment type="caution">
    <text evidence="8">The sequence shown here is derived from an EMBL/GenBank/DDBJ whole genome shotgun (WGS) entry which is preliminary data.</text>
</comment>
<dbReference type="OrthoDB" id="9805710at2"/>
<evidence type="ECO:0000256" key="4">
    <source>
        <dbReference type="ARBA" id="ARBA00022827"/>
    </source>
</evidence>
<dbReference type="Proteomes" id="UP000321079">
    <property type="component" value="Unassembled WGS sequence"/>
</dbReference>
<evidence type="ECO:0000256" key="5">
    <source>
        <dbReference type="ARBA" id="ARBA00022946"/>
    </source>
</evidence>
<keyword evidence="4" id="KW-0274">FAD</keyword>
<keyword evidence="3" id="KW-0874">Quinone</keyword>
<evidence type="ECO:0000259" key="7">
    <source>
        <dbReference type="Pfam" id="PF07992"/>
    </source>
</evidence>
<dbReference type="PANTHER" id="PTHR10632">
    <property type="entry name" value="SULFIDE:QUINONE OXIDOREDUCTASE"/>
    <property type="match status" value="1"/>
</dbReference>
<evidence type="ECO:0000256" key="2">
    <source>
        <dbReference type="ARBA" id="ARBA00022630"/>
    </source>
</evidence>
<dbReference type="FunFam" id="3.50.50.60:FF:000034">
    <property type="entry name" value="sulfide:quinone oxidoreductase, mitochondrial"/>
    <property type="match status" value="1"/>
</dbReference>
<dbReference type="GO" id="GO:0070221">
    <property type="term" value="P:sulfide oxidation, using sulfide:quinone oxidoreductase"/>
    <property type="evidence" value="ECO:0007669"/>
    <property type="project" value="TreeGrafter"/>
</dbReference>
<dbReference type="Pfam" id="PF07992">
    <property type="entry name" value="Pyr_redox_2"/>
    <property type="match status" value="1"/>
</dbReference>
<protein>
    <recommendedName>
        <fullName evidence="7">FAD/NAD(P)-binding domain-containing protein</fullName>
    </recommendedName>
</protein>
<keyword evidence="5" id="KW-0809">Transit peptide</keyword>
<reference evidence="8 9" key="1">
    <citation type="submission" date="2019-07" db="EMBL/GenBank/DDBJ databases">
        <title>Whole genome shotgun sequence of Gluconobacter kanchanaburiensis NBRC 103587.</title>
        <authorList>
            <person name="Hosoyama A."/>
            <person name="Uohara A."/>
            <person name="Ohji S."/>
            <person name="Ichikawa N."/>
        </authorList>
    </citation>
    <scope>NUCLEOTIDE SEQUENCE [LARGE SCALE GENOMIC DNA]</scope>
    <source>
        <strain evidence="8 9">NBRC 103587</strain>
    </source>
</reference>
<keyword evidence="6" id="KW-0560">Oxidoreductase</keyword>
<dbReference type="RefSeq" id="WP_146859467.1">
    <property type="nucleotide sequence ID" value="NZ_BARK01000004.1"/>
</dbReference>